<sequence>MKKLPIEILQSFDKDIISILSSQRLESYKGNIEQYYANRILAFRAGHKIAELEIYLRNKMDFCLKELVGEEWIKEEESLGLISQKGHTPLQSLSPSQILSSLMLGEIVGLINHYEIKHYMFDLRKIDFKKYHWSNRNFFYINGRKNHFSNVEKVNTALNLIRNIRNRAFHWENLFKVTIKDNAEIFPRITHKERGTTIGIMPDKILEFLDDLIDCIDNPMMKAYRSINIRGF</sequence>
<organism evidence="1 2">
    <name type="scientific">Helicobacter brantae</name>
    <dbReference type="NCBI Taxonomy" id="375927"/>
    <lineage>
        <taxon>Bacteria</taxon>
        <taxon>Pseudomonadati</taxon>
        <taxon>Campylobacterota</taxon>
        <taxon>Epsilonproteobacteria</taxon>
        <taxon>Campylobacterales</taxon>
        <taxon>Helicobacteraceae</taxon>
        <taxon>Helicobacter</taxon>
    </lineage>
</organism>
<proteinExistence type="predicted"/>
<dbReference type="Proteomes" id="UP000257045">
    <property type="component" value="Unassembled WGS sequence"/>
</dbReference>
<keyword evidence="2" id="KW-1185">Reference proteome</keyword>
<name>A0A3D8IW55_9HELI</name>
<comment type="caution">
    <text evidence="1">The sequence shown here is derived from an EMBL/GenBank/DDBJ whole genome shotgun (WGS) entry which is preliminary data.</text>
</comment>
<gene>
    <name evidence="1" type="ORF">CQA58_07400</name>
</gene>
<reference evidence="1 2" key="1">
    <citation type="submission" date="2018-04" db="EMBL/GenBank/DDBJ databases">
        <title>Novel Campyloabacter and Helicobacter Species and Strains.</title>
        <authorList>
            <person name="Mannion A.J."/>
            <person name="Shen Z."/>
            <person name="Fox J.G."/>
        </authorList>
    </citation>
    <scope>NUCLEOTIDE SEQUENCE [LARGE SCALE GENOMIC DNA]</scope>
    <source>
        <strain evidence="1 2">MIT 04-9366</strain>
    </source>
</reference>
<dbReference type="EMBL" id="NXLV01000017">
    <property type="protein sequence ID" value="RDU69196.1"/>
    <property type="molecule type" value="Genomic_DNA"/>
</dbReference>
<dbReference type="AlphaFoldDB" id="A0A3D8IW55"/>
<evidence type="ECO:0000313" key="1">
    <source>
        <dbReference type="EMBL" id="RDU69196.1"/>
    </source>
</evidence>
<accession>A0A3D8IW55</accession>
<dbReference type="OrthoDB" id="5355820at2"/>
<dbReference type="RefSeq" id="WP_115570075.1">
    <property type="nucleotide sequence ID" value="NZ_NXLV01000017.1"/>
</dbReference>
<protein>
    <recommendedName>
        <fullName evidence="3">CAAX protease</fullName>
    </recommendedName>
</protein>
<evidence type="ECO:0008006" key="3">
    <source>
        <dbReference type="Google" id="ProtNLM"/>
    </source>
</evidence>
<evidence type="ECO:0000313" key="2">
    <source>
        <dbReference type="Proteomes" id="UP000257045"/>
    </source>
</evidence>